<keyword evidence="3" id="KW-1185">Reference proteome</keyword>
<organism evidence="2 3">
    <name type="scientific">Demequina zhanjiangensis</name>
    <dbReference type="NCBI Taxonomy" id="3051659"/>
    <lineage>
        <taxon>Bacteria</taxon>
        <taxon>Bacillati</taxon>
        <taxon>Actinomycetota</taxon>
        <taxon>Actinomycetes</taxon>
        <taxon>Micrococcales</taxon>
        <taxon>Demequinaceae</taxon>
        <taxon>Demequina</taxon>
    </lineage>
</organism>
<accession>A0ABT8FYB9</accession>
<gene>
    <name evidence="2" type="ORF">QQX04_02645</name>
</gene>
<feature type="compositionally biased region" description="Low complexity" evidence="1">
    <location>
        <begin position="66"/>
        <end position="79"/>
    </location>
</feature>
<sequence length="542" mass="54455">MNEEPGAASELPETSEVASKGQKPWYAAFSKPIVWGPTAGVAALVVGALVFVAVSGGGDAEAAGVASSTPSPTEISESADAQSGSHGTSPSATAEPSATASPEPSSSATAGAEASAGPEGGQDIGAPADGDALASTATLCVPDASSTAVSTSADGVMMGDPDATSKAVAPKSLKWGGFFDPHLSADGTFLTVVGSEEGVETAMVVKTATGARIASHGGFGNAVAEWNPALTRVALGWTADETMHVTVVQPSTGAERELVAWGGRLVDSLAWSSDGACLLITHRSVYDAYDLDPAVHAFGVIDVASGDYVELGVGSDAVYGAEGIVFTTAEGSRTHMATMGSNGYGERTRGIGDGGSRNQASGGSDYLIDLDRDLMIYGQNSSTSSATLRNAHPSGDGDGTLATITGNVQDTALARDGSRVAFTAADYEQSTDRLGMVRSIGGPVVWADLSLANDQRLLGLSWAPDGSGVVTMVITSGTNSTASTVQPILVALDGSVTPLASAVAGSSSCDPTWSADGDTLVWCAGGDYPAETAKARLYVVTR</sequence>
<feature type="region of interest" description="Disordered" evidence="1">
    <location>
        <begin position="1"/>
        <end position="21"/>
    </location>
</feature>
<feature type="region of interest" description="Disordered" evidence="1">
    <location>
        <begin position="60"/>
        <end position="129"/>
    </location>
</feature>
<dbReference type="SUPFAM" id="SSF50969">
    <property type="entry name" value="YVTN repeat-like/Quinoprotein amine dehydrogenase"/>
    <property type="match status" value="1"/>
</dbReference>
<dbReference type="Proteomes" id="UP001172738">
    <property type="component" value="Unassembled WGS sequence"/>
</dbReference>
<dbReference type="EMBL" id="JAUHPV010000001">
    <property type="protein sequence ID" value="MDN4471891.1"/>
    <property type="molecule type" value="Genomic_DNA"/>
</dbReference>
<evidence type="ECO:0000256" key="1">
    <source>
        <dbReference type="SAM" id="MobiDB-lite"/>
    </source>
</evidence>
<name>A0ABT8FYB9_9MICO</name>
<evidence type="ECO:0008006" key="4">
    <source>
        <dbReference type="Google" id="ProtNLM"/>
    </source>
</evidence>
<dbReference type="Gene3D" id="2.120.10.30">
    <property type="entry name" value="TolB, C-terminal domain"/>
    <property type="match status" value="2"/>
</dbReference>
<dbReference type="InterPro" id="IPR011042">
    <property type="entry name" value="6-blade_b-propeller_TolB-like"/>
</dbReference>
<protein>
    <recommendedName>
        <fullName evidence="4">WD40-like Beta Propeller Repeat</fullName>
    </recommendedName>
</protein>
<evidence type="ECO:0000313" key="3">
    <source>
        <dbReference type="Proteomes" id="UP001172738"/>
    </source>
</evidence>
<dbReference type="RefSeq" id="WP_301125966.1">
    <property type="nucleotide sequence ID" value="NZ_JAUHPV010000001.1"/>
</dbReference>
<evidence type="ECO:0000313" key="2">
    <source>
        <dbReference type="EMBL" id="MDN4471891.1"/>
    </source>
</evidence>
<comment type="caution">
    <text evidence="2">The sequence shown here is derived from an EMBL/GenBank/DDBJ whole genome shotgun (WGS) entry which is preliminary data.</text>
</comment>
<proteinExistence type="predicted"/>
<feature type="compositionally biased region" description="Low complexity" evidence="1">
    <location>
        <begin position="87"/>
        <end position="117"/>
    </location>
</feature>
<reference evidence="2" key="1">
    <citation type="submission" date="2023-06" db="EMBL/GenBank/DDBJ databases">
        <title>SYSU T00b26.</title>
        <authorList>
            <person name="Gao L."/>
            <person name="Fang B.-Z."/>
            <person name="Li W.-J."/>
        </authorList>
    </citation>
    <scope>NUCLEOTIDE SEQUENCE</scope>
    <source>
        <strain evidence="2">SYSU T00b26</strain>
    </source>
</reference>
<dbReference type="InterPro" id="IPR011044">
    <property type="entry name" value="Quino_amine_DH_bsu"/>
</dbReference>